<dbReference type="KEGG" id="ehx:EMIHUDRAFT_78008"/>
<protein>
    <recommendedName>
        <fullName evidence="5">RING-type domain-containing protein</fullName>
    </recommendedName>
</protein>
<dbReference type="GO" id="GO:0005634">
    <property type="term" value="C:nucleus"/>
    <property type="evidence" value="ECO:0007669"/>
    <property type="project" value="TreeGrafter"/>
</dbReference>
<evidence type="ECO:0000256" key="1">
    <source>
        <dbReference type="ARBA" id="ARBA00022723"/>
    </source>
</evidence>
<dbReference type="SUPFAM" id="SSF57850">
    <property type="entry name" value="RING/U-box"/>
    <property type="match status" value="1"/>
</dbReference>
<dbReference type="GeneID" id="17280411"/>
<dbReference type="KEGG" id="ehx:EMIHUDRAFT_68183"/>
<evidence type="ECO:0000256" key="4">
    <source>
        <dbReference type="PROSITE-ProRule" id="PRU00175"/>
    </source>
</evidence>
<dbReference type="GO" id="GO:0061630">
    <property type="term" value="F:ubiquitin protein ligase activity"/>
    <property type="evidence" value="ECO:0007669"/>
    <property type="project" value="TreeGrafter"/>
</dbReference>
<keyword evidence="1" id="KW-0479">Metal-binding</keyword>
<organism evidence="6 7">
    <name type="scientific">Emiliania huxleyi (strain CCMP1516)</name>
    <dbReference type="NCBI Taxonomy" id="280463"/>
    <lineage>
        <taxon>Eukaryota</taxon>
        <taxon>Haptista</taxon>
        <taxon>Haptophyta</taxon>
        <taxon>Prymnesiophyceae</taxon>
        <taxon>Isochrysidales</taxon>
        <taxon>Noelaerhabdaceae</taxon>
        <taxon>Emiliania</taxon>
    </lineage>
</organism>
<evidence type="ECO:0000259" key="5">
    <source>
        <dbReference type="PROSITE" id="PS50089"/>
    </source>
</evidence>
<accession>A0A0D3IAU1</accession>
<dbReference type="RefSeq" id="XP_005787568.1">
    <property type="nucleotide sequence ID" value="XM_005787511.1"/>
</dbReference>
<evidence type="ECO:0000313" key="6">
    <source>
        <dbReference type="EnsemblProtists" id="EOD08376"/>
    </source>
</evidence>
<dbReference type="InterPro" id="IPR001841">
    <property type="entry name" value="Znf_RING"/>
</dbReference>
<keyword evidence="7" id="KW-1185">Reference proteome</keyword>
<keyword evidence="3" id="KW-0862">Zinc</keyword>
<dbReference type="InterPro" id="IPR013083">
    <property type="entry name" value="Znf_RING/FYVE/PHD"/>
</dbReference>
<dbReference type="GeneID" id="17254566"/>
<keyword evidence="2 4" id="KW-0863">Zinc-finger</keyword>
<reference evidence="6" key="2">
    <citation type="submission" date="2024-10" db="UniProtKB">
        <authorList>
            <consortium name="EnsemblProtists"/>
        </authorList>
    </citation>
    <scope>IDENTIFICATION</scope>
</reference>
<dbReference type="PANTHER" id="PTHR45931">
    <property type="entry name" value="SI:CH211-59O9.10"/>
    <property type="match status" value="1"/>
</dbReference>
<name>A0A0D3IAU1_EMIH1</name>
<dbReference type="InterPro" id="IPR051834">
    <property type="entry name" value="RING_finger_E3_ligase"/>
</dbReference>
<reference evidence="7" key="1">
    <citation type="journal article" date="2013" name="Nature">
        <title>Pan genome of the phytoplankton Emiliania underpins its global distribution.</title>
        <authorList>
            <person name="Read B.A."/>
            <person name="Kegel J."/>
            <person name="Klute M.J."/>
            <person name="Kuo A."/>
            <person name="Lefebvre S.C."/>
            <person name="Maumus F."/>
            <person name="Mayer C."/>
            <person name="Miller J."/>
            <person name="Monier A."/>
            <person name="Salamov A."/>
            <person name="Young J."/>
            <person name="Aguilar M."/>
            <person name="Claverie J.M."/>
            <person name="Frickenhaus S."/>
            <person name="Gonzalez K."/>
            <person name="Herman E.K."/>
            <person name="Lin Y.C."/>
            <person name="Napier J."/>
            <person name="Ogata H."/>
            <person name="Sarno A.F."/>
            <person name="Shmutz J."/>
            <person name="Schroeder D."/>
            <person name="de Vargas C."/>
            <person name="Verret F."/>
            <person name="von Dassow P."/>
            <person name="Valentin K."/>
            <person name="Van de Peer Y."/>
            <person name="Wheeler G."/>
            <person name="Dacks J.B."/>
            <person name="Delwiche C.F."/>
            <person name="Dyhrman S.T."/>
            <person name="Glockner G."/>
            <person name="John U."/>
            <person name="Richards T."/>
            <person name="Worden A.Z."/>
            <person name="Zhang X."/>
            <person name="Grigoriev I.V."/>
            <person name="Allen A.E."/>
            <person name="Bidle K."/>
            <person name="Borodovsky M."/>
            <person name="Bowler C."/>
            <person name="Brownlee C."/>
            <person name="Cock J.M."/>
            <person name="Elias M."/>
            <person name="Gladyshev V.N."/>
            <person name="Groth M."/>
            <person name="Guda C."/>
            <person name="Hadaegh A."/>
            <person name="Iglesias-Rodriguez M.D."/>
            <person name="Jenkins J."/>
            <person name="Jones B.M."/>
            <person name="Lawson T."/>
            <person name="Leese F."/>
            <person name="Lindquist E."/>
            <person name="Lobanov A."/>
            <person name="Lomsadze A."/>
            <person name="Malik S.B."/>
            <person name="Marsh M.E."/>
            <person name="Mackinder L."/>
            <person name="Mock T."/>
            <person name="Mueller-Roeber B."/>
            <person name="Pagarete A."/>
            <person name="Parker M."/>
            <person name="Probert I."/>
            <person name="Quesneville H."/>
            <person name="Raines C."/>
            <person name="Rensing S.A."/>
            <person name="Riano-Pachon D.M."/>
            <person name="Richier S."/>
            <person name="Rokitta S."/>
            <person name="Shiraiwa Y."/>
            <person name="Soanes D.M."/>
            <person name="van der Giezen M."/>
            <person name="Wahlund T.M."/>
            <person name="Williams B."/>
            <person name="Wilson W."/>
            <person name="Wolfe G."/>
            <person name="Wurch L.L."/>
        </authorList>
    </citation>
    <scope>NUCLEOTIDE SEQUENCE</scope>
</reference>
<dbReference type="Gene3D" id="3.30.40.10">
    <property type="entry name" value="Zinc/RING finger domain, C3HC4 (zinc finger)"/>
    <property type="match status" value="1"/>
</dbReference>
<feature type="domain" description="RING-type" evidence="5">
    <location>
        <begin position="6"/>
        <end position="47"/>
    </location>
</feature>
<dbReference type="PROSITE" id="PS50089">
    <property type="entry name" value="ZF_RING_2"/>
    <property type="match status" value="1"/>
</dbReference>
<dbReference type="HOGENOM" id="CLU_013137_21_5_1"/>
<dbReference type="GO" id="GO:0008270">
    <property type="term" value="F:zinc ion binding"/>
    <property type="evidence" value="ECO:0007669"/>
    <property type="project" value="UniProtKB-KW"/>
</dbReference>
<dbReference type="AlphaFoldDB" id="A0A0D3IAU1"/>
<dbReference type="EnsemblProtists" id="EOD08376">
    <property type="protein sequence ID" value="EOD08376"/>
    <property type="gene ID" value="EMIHUDRAFT_68183"/>
</dbReference>
<evidence type="ECO:0000256" key="2">
    <source>
        <dbReference type="ARBA" id="ARBA00022771"/>
    </source>
</evidence>
<dbReference type="Proteomes" id="UP000013827">
    <property type="component" value="Unassembled WGS sequence"/>
</dbReference>
<dbReference type="GO" id="GO:0006511">
    <property type="term" value="P:ubiquitin-dependent protein catabolic process"/>
    <property type="evidence" value="ECO:0007669"/>
    <property type="project" value="TreeGrafter"/>
</dbReference>
<dbReference type="SMART" id="SM00184">
    <property type="entry name" value="RING"/>
    <property type="match status" value="1"/>
</dbReference>
<sequence length="52" mass="5739">MERGPCPICLDGYAPGDEIVRMPCAHTAHWRCGAKWLSGARTCPTCRFEISS</sequence>
<dbReference type="RefSeq" id="XP_005760805.1">
    <property type="nucleotide sequence ID" value="XM_005760748.1"/>
</dbReference>
<dbReference type="STRING" id="2903.R1FP23"/>
<proteinExistence type="predicted"/>
<dbReference type="PaxDb" id="2903-EOD08376"/>
<evidence type="ECO:0000313" key="7">
    <source>
        <dbReference type="Proteomes" id="UP000013827"/>
    </source>
</evidence>
<dbReference type="PANTHER" id="PTHR45931:SF3">
    <property type="entry name" value="RING ZINC FINGER-CONTAINING PROTEIN"/>
    <property type="match status" value="1"/>
</dbReference>
<dbReference type="EnsemblProtists" id="EOD35139">
    <property type="protein sequence ID" value="EOD35139"/>
    <property type="gene ID" value="EMIHUDRAFT_78008"/>
</dbReference>
<dbReference type="Pfam" id="PF13639">
    <property type="entry name" value="zf-RING_2"/>
    <property type="match status" value="1"/>
</dbReference>
<evidence type="ECO:0000256" key="3">
    <source>
        <dbReference type="ARBA" id="ARBA00022833"/>
    </source>
</evidence>